<dbReference type="RefSeq" id="WP_394819147.1">
    <property type="nucleotide sequence ID" value="NZ_JAWJZY010000002.1"/>
</dbReference>
<sequence length="415" mass="45120">MAVTGATSGYAAGELTNLTQIEYAQEVTYGVSPTSDYQILRHAGETIAMQDVVVTPEEINAVPEDGATSVTSRSAGGSISGLLSYGTYDDFIAAVMGIEWVYEKLYHVAGGKRLPTLWQNGDHFEFEFHEETPIFSDWPSVGIVGLENLKGEEIKVPFRIRDENQSDDLRDSLILARSDGYKILSATQDDKSFTGGPTDLMIQKIRLDALTNSNVAKSFTIRKKIGSVYQIYSGNIVTKLKLDFQLQQTPTIQIDFLGAVMNMDDVSKYRTPAPATTTDVMQVGSLQRLEFNGSSFDGLVQSATLTLTRNGATLEQGIGNIYPSGVQFGSFNAALDLEIYFRSDDHLALLFSGMSGPLSFTVAGLSGYYEFNLLNAVPYNVTAPIDQKNKSMILHVPLTGNPIPGGGTLAIRRVG</sequence>
<comment type="caution">
    <text evidence="1">The sequence shown here is derived from an EMBL/GenBank/DDBJ whole genome shotgun (WGS) entry which is preliminary data.</text>
</comment>
<dbReference type="EMBL" id="JAWJZY010000002">
    <property type="protein sequence ID" value="MEE8658185.1"/>
    <property type="molecule type" value="Genomic_DNA"/>
</dbReference>
<protein>
    <submittedName>
        <fullName evidence="1">Uncharacterized protein</fullName>
    </submittedName>
</protein>
<dbReference type="InterPro" id="IPR044000">
    <property type="entry name" value="Phage_tube_2"/>
</dbReference>
<evidence type="ECO:0000313" key="1">
    <source>
        <dbReference type="EMBL" id="MEE8658185.1"/>
    </source>
</evidence>
<keyword evidence="2" id="KW-1185">Reference proteome</keyword>
<dbReference type="Proteomes" id="UP001312908">
    <property type="component" value="Unassembled WGS sequence"/>
</dbReference>
<gene>
    <name evidence="1" type="ORF">DOFOFD_04085</name>
</gene>
<evidence type="ECO:0000313" key="2">
    <source>
        <dbReference type="Proteomes" id="UP001312908"/>
    </source>
</evidence>
<proteinExistence type="predicted"/>
<name>A0ABU7U3M2_9PROT</name>
<reference evidence="1 2" key="1">
    <citation type="submission" date="2023-10" db="EMBL/GenBank/DDBJ databases">
        <title>Sorlinia euscelidii gen. nov., sp. nov., an acetic acid bacteria isolated from the gut of Euscelidius variegatus emitter.</title>
        <authorList>
            <person name="Michoud G."/>
            <person name="Marasco R."/>
            <person name="Seferji K."/>
            <person name="Gonella E."/>
            <person name="Garuglieri E."/>
            <person name="Alma A."/>
            <person name="Mapelli F."/>
            <person name="Borin S."/>
            <person name="Daffonchio D."/>
            <person name="Crotti E."/>
        </authorList>
    </citation>
    <scope>NUCLEOTIDE SEQUENCE [LARGE SCALE GENOMIC DNA]</scope>
    <source>
        <strain evidence="1 2">EV16P</strain>
    </source>
</reference>
<dbReference type="Pfam" id="PF18906">
    <property type="entry name" value="Phage_tube_2"/>
    <property type="match status" value="1"/>
</dbReference>
<accession>A0ABU7U3M2</accession>
<organism evidence="1 2">
    <name type="scientific">Sorlinia euscelidii</name>
    <dbReference type="NCBI Taxonomy" id="3081148"/>
    <lineage>
        <taxon>Bacteria</taxon>
        <taxon>Pseudomonadati</taxon>
        <taxon>Pseudomonadota</taxon>
        <taxon>Alphaproteobacteria</taxon>
        <taxon>Acetobacterales</taxon>
        <taxon>Acetobacteraceae</taxon>
        <taxon>Sorlinia</taxon>
    </lineage>
</organism>